<dbReference type="InParanoid" id="A0A2K3DG75"/>
<organism evidence="1 2">
    <name type="scientific">Chlamydomonas reinhardtii</name>
    <name type="common">Chlamydomonas smithii</name>
    <dbReference type="NCBI Taxonomy" id="3055"/>
    <lineage>
        <taxon>Eukaryota</taxon>
        <taxon>Viridiplantae</taxon>
        <taxon>Chlorophyta</taxon>
        <taxon>core chlorophytes</taxon>
        <taxon>Chlorophyceae</taxon>
        <taxon>CS clade</taxon>
        <taxon>Chlamydomonadales</taxon>
        <taxon>Chlamydomonadaceae</taxon>
        <taxon>Chlamydomonas</taxon>
    </lineage>
</organism>
<evidence type="ECO:0000313" key="1">
    <source>
        <dbReference type="EMBL" id="PNW79540.1"/>
    </source>
</evidence>
<dbReference type="AlphaFoldDB" id="A0A2K3DG75"/>
<protein>
    <submittedName>
        <fullName evidence="1">Uncharacterized protein</fullName>
    </submittedName>
</protein>
<keyword evidence="2" id="KW-1185">Reference proteome</keyword>
<dbReference type="Gramene" id="PNW79540">
    <property type="protein sequence ID" value="PNW79540"/>
    <property type="gene ID" value="CHLRE_08g358548v5"/>
</dbReference>
<dbReference type="OrthoDB" id="547807at2759"/>
<dbReference type="EMBL" id="CM008969">
    <property type="protein sequence ID" value="PNW79540.1"/>
    <property type="molecule type" value="Genomic_DNA"/>
</dbReference>
<name>A0A2K3DG75_CHLRE</name>
<dbReference type="RefSeq" id="XP_042921734.1">
    <property type="nucleotide sequence ID" value="XM_043064733.1"/>
</dbReference>
<dbReference type="KEGG" id="cre:CHLRE_08g358548v5"/>
<accession>A0A2K3DG75</accession>
<dbReference type="Proteomes" id="UP000006906">
    <property type="component" value="Chromosome 8"/>
</dbReference>
<sequence>MTDTNTHAHAQELPADEVLAAVKRELAGVSKKCLATALSLPWPPLARKLLGRAVPPPPGWGDFLREVEGAAAASGHPGDWRYKDFDYE</sequence>
<evidence type="ECO:0000313" key="2">
    <source>
        <dbReference type="Proteomes" id="UP000006906"/>
    </source>
</evidence>
<reference evidence="1 2" key="1">
    <citation type="journal article" date="2007" name="Science">
        <title>The Chlamydomonas genome reveals the evolution of key animal and plant functions.</title>
        <authorList>
            <person name="Merchant S.S."/>
            <person name="Prochnik S.E."/>
            <person name="Vallon O."/>
            <person name="Harris E.H."/>
            <person name="Karpowicz S.J."/>
            <person name="Witman G.B."/>
            <person name="Terry A."/>
            <person name="Salamov A."/>
            <person name="Fritz-Laylin L.K."/>
            <person name="Marechal-Drouard L."/>
            <person name="Marshall W.F."/>
            <person name="Qu L.H."/>
            <person name="Nelson D.R."/>
            <person name="Sanderfoot A.A."/>
            <person name="Spalding M.H."/>
            <person name="Kapitonov V.V."/>
            <person name="Ren Q."/>
            <person name="Ferris P."/>
            <person name="Lindquist E."/>
            <person name="Shapiro H."/>
            <person name="Lucas S.M."/>
            <person name="Grimwood J."/>
            <person name="Schmutz J."/>
            <person name="Cardol P."/>
            <person name="Cerutti H."/>
            <person name="Chanfreau G."/>
            <person name="Chen C.L."/>
            <person name="Cognat V."/>
            <person name="Croft M.T."/>
            <person name="Dent R."/>
            <person name="Dutcher S."/>
            <person name="Fernandez E."/>
            <person name="Fukuzawa H."/>
            <person name="Gonzalez-Ballester D."/>
            <person name="Gonzalez-Halphen D."/>
            <person name="Hallmann A."/>
            <person name="Hanikenne M."/>
            <person name="Hippler M."/>
            <person name="Inwood W."/>
            <person name="Jabbari K."/>
            <person name="Kalanon M."/>
            <person name="Kuras R."/>
            <person name="Lefebvre P.A."/>
            <person name="Lemaire S.D."/>
            <person name="Lobanov A.V."/>
            <person name="Lohr M."/>
            <person name="Manuell A."/>
            <person name="Meier I."/>
            <person name="Mets L."/>
            <person name="Mittag M."/>
            <person name="Mittelmeier T."/>
            <person name="Moroney J.V."/>
            <person name="Moseley J."/>
            <person name="Napoli C."/>
            <person name="Nedelcu A.M."/>
            <person name="Niyogi K."/>
            <person name="Novoselov S.V."/>
            <person name="Paulsen I.T."/>
            <person name="Pazour G."/>
            <person name="Purton S."/>
            <person name="Ral J.P."/>
            <person name="Riano-Pachon D.M."/>
            <person name="Riekhof W."/>
            <person name="Rymarquis L."/>
            <person name="Schroda M."/>
            <person name="Stern D."/>
            <person name="Umen J."/>
            <person name="Willows R."/>
            <person name="Wilson N."/>
            <person name="Zimmer S.L."/>
            <person name="Allmer J."/>
            <person name="Balk J."/>
            <person name="Bisova K."/>
            <person name="Chen C.J."/>
            <person name="Elias M."/>
            <person name="Gendler K."/>
            <person name="Hauser C."/>
            <person name="Lamb M.R."/>
            <person name="Ledford H."/>
            <person name="Long J.C."/>
            <person name="Minagawa J."/>
            <person name="Page M.D."/>
            <person name="Pan J."/>
            <person name="Pootakham W."/>
            <person name="Roje S."/>
            <person name="Rose A."/>
            <person name="Stahlberg E."/>
            <person name="Terauchi A.M."/>
            <person name="Yang P."/>
            <person name="Ball S."/>
            <person name="Bowler C."/>
            <person name="Dieckmann C.L."/>
            <person name="Gladyshev V.N."/>
            <person name="Green P."/>
            <person name="Jorgensen R."/>
            <person name="Mayfield S."/>
            <person name="Mueller-Roeber B."/>
            <person name="Rajamani S."/>
            <person name="Sayre R.T."/>
            <person name="Brokstein P."/>
            <person name="Dubchak I."/>
            <person name="Goodstein D."/>
            <person name="Hornick L."/>
            <person name="Huang Y.W."/>
            <person name="Jhaveri J."/>
            <person name="Luo Y."/>
            <person name="Martinez D."/>
            <person name="Ngau W.C."/>
            <person name="Otillar B."/>
            <person name="Poliakov A."/>
            <person name="Porter A."/>
            <person name="Szajkowski L."/>
            <person name="Werner G."/>
            <person name="Zhou K."/>
            <person name="Grigoriev I.V."/>
            <person name="Rokhsar D.S."/>
            <person name="Grossman A.R."/>
        </authorList>
    </citation>
    <scope>NUCLEOTIDE SEQUENCE [LARGE SCALE GENOMIC DNA]</scope>
    <source>
        <strain evidence="2">CC-503</strain>
    </source>
</reference>
<dbReference type="GeneID" id="66054271"/>
<proteinExistence type="predicted"/>
<gene>
    <name evidence="1" type="ORF">CHLRE_08g358548v5</name>
</gene>